<dbReference type="RefSeq" id="WP_144331943.1">
    <property type="nucleotide sequence ID" value="NZ_VLPL01000002.1"/>
</dbReference>
<evidence type="ECO:0000256" key="1">
    <source>
        <dbReference type="ARBA" id="ARBA00010996"/>
    </source>
</evidence>
<evidence type="ECO:0000256" key="2">
    <source>
        <dbReference type="ARBA" id="ARBA00023008"/>
    </source>
</evidence>
<dbReference type="InterPro" id="IPR013766">
    <property type="entry name" value="Thioredoxin_domain"/>
</dbReference>
<dbReference type="PROSITE" id="PS51352">
    <property type="entry name" value="THIOREDOXIN_2"/>
    <property type="match status" value="1"/>
</dbReference>
<reference evidence="6 7" key="1">
    <citation type="submission" date="2019-07" db="EMBL/GenBank/DDBJ databases">
        <authorList>
            <person name="Huq M.A."/>
        </authorList>
    </citation>
    <scope>NUCLEOTIDE SEQUENCE [LARGE SCALE GENOMIC DNA]</scope>
    <source>
        <strain evidence="6 7">MAH-3</strain>
    </source>
</reference>
<evidence type="ECO:0000259" key="5">
    <source>
        <dbReference type="PROSITE" id="PS51352"/>
    </source>
</evidence>
<dbReference type="CDD" id="cd02968">
    <property type="entry name" value="SCO"/>
    <property type="match status" value="1"/>
</dbReference>
<organism evidence="6 7">
    <name type="scientific">Fluviicola chungangensis</name>
    <dbReference type="NCBI Taxonomy" id="2597671"/>
    <lineage>
        <taxon>Bacteria</taxon>
        <taxon>Pseudomonadati</taxon>
        <taxon>Bacteroidota</taxon>
        <taxon>Flavobacteriia</taxon>
        <taxon>Flavobacteriales</taxon>
        <taxon>Crocinitomicaceae</taxon>
        <taxon>Fluviicola</taxon>
    </lineage>
</organism>
<evidence type="ECO:0000313" key="7">
    <source>
        <dbReference type="Proteomes" id="UP000316008"/>
    </source>
</evidence>
<dbReference type="SUPFAM" id="SSF52833">
    <property type="entry name" value="Thioredoxin-like"/>
    <property type="match status" value="1"/>
</dbReference>
<evidence type="ECO:0000256" key="3">
    <source>
        <dbReference type="PIRSR" id="PIRSR603782-1"/>
    </source>
</evidence>
<feature type="domain" description="Thioredoxin" evidence="5">
    <location>
        <begin position="49"/>
        <end position="217"/>
    </location>
</feature>
<dbReference type="OrthoDB" id="9811998at2"/>
<proteinExistence type="inferred from homology"/>
<comment type="similarity">
    <text evidence="1">Belongs to the SCO1/2 family.</text>
</comment>
<accession>A0A556N2H5</accession>
<dbReference type="InterPro" id="IPR003782">
    <property type="entry name" value="SCO1/SenC"/>
</dbReference>
<protein>
    <submittedName>
        <fullName evidence="6">SCO family protein</fullName>
    </submittedName>
</protein>
<dbReference type="Pfam" id="PF02630">
    <property type="entry name" value="SCO1-SenC"/>
    <property type="match status" value="1"/>
</dbReference>
<dbReference type="AlphaFoldDB" id="A0A556N2H5"/>
<sequence>MRVLIVALIFIAGVVIAYFLTNPGDDKPLKIYNPIDVESEMVDKDLSRKGFGHTIQEFSFTDQTGKPYGSKDLKGKIYVAEYFFTTCGTICPVMNAEMQRVQAAFKGNEDFKILSFTVDPETDSVAQMKIYADSHGADAKQWHFLTGEKKDLYKLARRSFFVLKPAEAQNQGDVGSDFIHTNYFVLVDTQKRIRGYYDGTNPKEVDKLIQDVQQLMEEKN</sequence>
<keyword evidence="3" id="KW-0479">Metal-binding</keyword>
<feature type="binding site" evidence="3">
    <location>
        <position position="180"/>
    </location>
    <ligand>
        <name>Cu cation</name>
        <dbReference type="ChEBI" id="CHEBI:23378"/>
    </ligand>
</feature>
<evidence type="ECO:0000313" key="6">
    <source>
        <dbReference type="EMBL" id="TSJ46406.1"/>
    </source>
</evidence>
<keyword evidence="7" id="KW-1185">Reference proteome</keyword>
<name>A0A556N2H5_9FLAO</name>
<dbReference type="PANTHER" id="PTHR12151">
    <property type="entry name" value="ELECTRON TRANSPORT PROTIN SCO1/SENC FAMILY MEMBER"/>
    <property type="match status" value="1"/>
</dbReference>
<feature type="disulfide bond" description="Redox-active" evidence="4">
    <location>
        <begin position="87"/>
        <end position="91"/>
    </location>
</feature>
<evidence type="ECO:0000256" key="4">
    <source>
        <dbReference type="PIRSR" id="PIRSR603782-2"/>
    </source>
</evidence>
<dbReference type="EMBL" id="VLPL01000002">
    <property type="protein sequence ID" value="TSJ46406.1"/>
    <property type="molecule type" value="Genomic_DNA"/>
</dbReference>
<gene>
    <name evidence="6" type="ORF">FO442_04415</name>
</gene>
<feature type="binding site" evidence="3">
    <location>
        <position position="91"/>
    </location>
    <ligand>
        <name>Cu cation</name>
        <dbReference type="ChEBI" id="CHEBI:23378"/>
    </ligand>
</feature>
<dbReference type="Proteomes" id="UP000316008">
    <property type="component" value="Unassembled WGS sequence"/>
</dbReference>
<comment type="caution">
    <text evidence="6">The sequence shown here is derived from an EMBL/GenBank/DDBJ whole genome shotgun (WGS) entry which is preliminary data.</text>
</comment>
<keyword evidence="4" id="KW-1015">Disulfide bond</keyword>
<keyword evidence="2 3" id="KW-0186">Copper</keyword>
<dbReference type="GO" id="GO:0046872">
    <property type="term" value="F:metal ion binding"/>
    <property type="evidence" value="ECO:0007669"/>
    <property type="project" value="UniProtKB-KW"/>
</dbReference>
<dbReference type="InterPro" id="IPR036249">
    <property type="entry name" value="Thioredoxin-like_sf"/>
</dbReference>
<feature type="binding site" evidence="3">
    <location>
        <position position="87"/>
    </location>
    <ligand>
        <name>Cu cation</name>
        <dbReference type="ChEBI" id="CHEBI:23378"/>
    </ligand>
</feature>
<dbReference type="Gene3D" id="3.40.30.10">
    <property type="entry name" value="Glutaredoxin"/>
    <property type="match status" value="1"/>
</dbReference>
<dbReference type="PANTHER" id="PTHR12151:SF25">
    <property type="entry name" value="LINALOOL DEHYDRATASE_ISOMERASE DOMAIN-CONTAINING PROTEIN"/>
    <property type="match status" value="1"/>
</dbReference>